<keyword evidence="2" id="KW-0732">Signal</keyword>
<gene>
    <name evidence="3" type="ORF">CfP315_0845</name>
</gene>
<dbReference type="Gene3D" id="1.10.287.1490">
    <property type="match status" value="1"/>
</dbReference>
<dbReference type="AlphaFoldDB" id="A0AA48HVP8"/>
<dbReference type="Proteomes" id="UP001337580">
    <property type="component" value="Chromosome"/>
</dbReference>
<protein>
    <submittedName>
        <fullName evidence="3">Uncharacterized protein</fullName>
    </submittedName>
</protein>
<dbReference type="EMBL" id="AP027924">
    <property type="protein sequence ID" value="BED92238.1"/>
    <property type="molecule type" value="Genomic_DNA"/>
</dbReference>
<feature type="coiled-coil region" evidence="1">
    <location>
        <begin position="88"/>
        <end position="157"/>
    </location>
</feature>
<name>A0AA48HVP8_9FIRM</name>
<evidence type="ECO:0000256" key="2">
    <source>
        <dbReference type="SAM" id="SignalP"/>
    </source>
</evidence>
<dbReference type="KEGG" id="ips:CfP315_0845"/>
<sequence length="321" mass="37104">MSKSRFMKKFLAILVFGFCNLNICASAAMEEKSGQMLVVTSKKTVPNLDFNPQNLQEFLRMKSLVEELAQRSFTGNSMCDFVTFGKSFLKTKEQLEKTQNENQTMENKIAELNANIRELQIRLDRLTQGIELLQKEKEELKKSLAEEKEKSKDYNSSKEFLAKYSNTKILKRFLILTLQEEILDPSASGINLLYILSKMISGMLHAESWIHQLYRENVSLSSVINKLMQRGEEESDRGRFLLNVISSSSRRNEYDEPVDLYTSHTINQGRLQERLYDVHDTINDAAMEAIERSMLDENGYSKKAKDEAIRYCLEGIGFRRI</sequence>
<feature type="chain" id="PRO_5041382675" evidence="2">
    <location>
        <begin position="28"/>
        <end position="321"/>
    </location>
</feature>
<reference evidence="3" key="1">
    <citation type="journal article" date="2023" name="ISME J.">
        <title>Emergence of putative energy parasites within Clostridia revealed by genome analysis of a novel endosymbiotic clade.</title>
        <authorList>
            <person name="Takahashi K."/>
            <person name="Kuwahara H."/>
            <person name="Horikawa Y."/>
            <person name="Izawa K."/>
            <person name="Kato D."/>
            <person name="Inagaki T."/>
            <person name="Yuki M."/>
            <person name="Ohkuma M."/>
            <person name="Hongoh Y."/>
        </authorList>
    </citation>
    <scope>NUCLEOTIDE SEQUENCE</scope>
    <source>
        <strain evidence="3">CfP3-15</strain>
    </source>
</reference>
<feature type="signal peptide" evidence="2">
    <location>
        <begin position="1"/>
        <end position="27"/>
    </location>
</feature>
<organism evidence="3">
    <name type="scientific">Candidatus Improbicoccus pseudotrichonymphae</name>
    <dbReference type="NCBI Taxonomy" id="3033792"/>
    <lineage>
        <taxon>Bacteria</taxon>
        <taxon>Bacillati</taxon>
        <taxon>Bacillota</taxon>
        <taxon>Clostridia</taxon>
        <taxon>Candidatus Improbicoccus</taxon>
    </lineage>
</organism>
<evidence type="ECO:0000313" key="3">
    <source>
        <dbReference type="EMBL" id="BED92238.1"/>
    </source>
</evidence>
<accession>A0AA48HVP8</accession>
<evidence type="ECO:0000256" key="1">
    <source>
        <dbReference type="SAM" id="Coils"/>
    </source>
</evidence>
<keyword evidence="1" id="KW-0175">Coiled coil</keyword>
<proteinExistence type="predicted"/>